<dbReference type="EMBL" id="VOIH02000003">
    <property type="protein sequence ID" value="KAF3451943.1"/>
    <property type="molecule type" value="Genomic_DNA"/>
</dbReference>
<dbReference type="Proteomes" id="UP000796880">
    <property type="component" value="Unassembled WGS sequence"/>
</dbReference>
<feature type="compositionally biased region" description="Basic residues" evidence="2">
    <location>
        <begin position="363"/>
        <end position="374"/>
    </location>
</feature>
<evidence type="ECO:0000259" key="3">
    <source>
        <dbReference type="Pfam" id="PF07460"/>
    </source>
</evidence>
<feature type="region of interest" description="Disordered" evidence="2">
    <location>
        <begin position="641"/>
        <end position="681"/>
    </location>
</feature>
<feature type="compositionally biased region" description="Basic and acidic residues" evidence="2">
    <location>
        <begin position="568"/>
        <end position="586"/>
    </location>
</feature>
<dbReference type="AlphaFoldDB" id="A0A8K0MNA2"/>
<dbReference type="PANTHER" id="PTHR34199">
    <property type="entry name" value="NUMOD3 MOTIF FAMILY PROTEIN, EXPRESSED"/>
    <property type="match status" value="1"/>
</dbReference>
<feature type="compositionally biased region" description="Polar residues" evidence="2">
    <location>
        <begin position="201"/>
        <end position="219"/>
    </location>
</feature>
<keyword evidence="5" id="KW-1185">Reference proteome</keyword>
<dbReference type="PANTHER" id="PTHR34199:SF2">
    <property type="entry name" value="NUMOD3 MOTIF FAMILY PROTEIN, EXPRESSED"/>
    <property type="match status" value="1"/>
</dbReference>
<evidence type="ECO:0000256" key="1">
    <source>
        <dbReference type="SAM" id="Coils"/>
    </source>
</evidence>
<reference evidence="4" key="1">
    <citation type="submission" date="2020-03" db="EMBL/GenBank/DDBJ databases">
        <title>A high-quality chromosome-level genome assembly of a woody plant with both climbing and erect habits, Rhamnella rubrinervis.</title>
        <authorList>
            <person name="Lu Z."/>
            <person name="Yang Y."/>
            <person name="Zhu X."/>
            <person name="Sun Y."/>
        </authorList>
    </citation>
    <scope>NUCLEOTIDE SEQUENCE</scope>
    <source>
        <strain evidence="4">BYM</strain>
        <tissue evidence="4">Leaf</tissue>
    </source>
</reference>
<feature type="region of interest" description="Disordered" evidence="2">
    <location>
        <begin position="411"/>
        <end position="447"/>
    </location>
</feature>
<feature type="domain" description="Nuclease associated modular" evidence="3">
    <location>
        <begin position="238"/>
        <end position="263"/>
    </location>
</feature>
<feature type="region of interest" description="Disordered" evidence="2">
    <location>
        <begin position="554"/>
        <end position="586"/>
    </location>
</feature>
<protein>
    <recommendedName>
        <fullName evidence="3">Nuclease associated modular domain-containing protein</fullName>
    </recommendedName>
</protein>
<evidence type="ECO:0000313" key="4">
    <source>
        <dbReference type="EMBL" id="KAF3451943.1"/>
    </source>
</evidence>
<feature type="coiled-coil region" evidence="1">
    <location>
        <begin position="478"/>
        <end position="516"/>
    </location>
</feature>
<evidence type="ECO:0000256" key="2">
    <source>
        <dbReference type="SAM" id="MobiDB-lite"/>
    </source>
</evidence>
<organism evidence="4 5">
    <name type="scientific">Rhamnella rubrinervis</name>
    <dbReference type="NCBI Taxonomy" id="2594499"/>
    <lineage>
        <taxon>Eukaryota</taxon>
        <taxon>Viridiplantae</taxon>
        <taxon>Streptophyta</taxon>
        <taxon>Embryophyta</taxon>
        <taxon>Tracheophyta</taxon>
        <taxon>Spermatophyta</taxon>
        <taxon>Magnoliopsida</taxon>
        <taxon>eudicotyledons</taxon>
        <taxon>Gunneridae</taxon>
        <taxon>Pentapetalae</taxon>
        <taxon>rosids</taxon>
        <taxon>fabids</taxon>
        <taxon>Rosales</taxon>
        <taxon>Rhamnaceae</taxon>
        <taxon>rhamnoid group</taxon>
        <taxon>Rhamneae</taxon>
        <taxon>Rhamnella</taxon>
    </lineage>
</organism>
<dbReference type="GO" id="GO:0003677">
    <property type="term" value="F:DNA binding"/>
    <property type="evidence" value="ECO:0007669"/>
    <property type="project" value="InterPro"/>
</dbReference>
<sequence>MRAGFAFEKFVISTKAPATTVEQIVCVCARDSVWLSAVCSVSSSAFLWLTTFSSYPNSRSWVLSGFNVLLLLLSYSLSGLPIEFVIDSHSQLAEVFPNQSVTGISLLCLNFLAELAATQPAFQNHLGTLRAQAPIHGKVSSRSFTSGNEKRLSSAWKFLDITKKLNFNIGHHEMPSGKLLIKAVATLEPKCMVKNEDEHSGYNNAQLGTDTRPQNVRLETSNEDSTELDDKERLRRMRISKANKGNTPWNKGRKHSPETLQRIKERTRLAMQNPKVKMKLVNLGHAQTKETRIKIGVGVRMGWERRRQKLLVQETCHFEWQNLIAEASRRGYDGEEELQWDSYKILDKKLREEWLESVEQRKAMPRTKGSKRAPKSLEQRRKISEAISRKWADPGYRDRVCSALAEYHGIEPGAERKPRRKPSDGTQSKRRSSPKKKVSDENNSSKSEFKIETLRVRKKKRNAPLYKDPLAGSKLEMIRNIRAQRAAVETKKTEAIERARLLIAEAEKAAKVLEVAATKSPIAQASLIETRKLIAEAVQLIESIESRQISSQENGIYPSATPNEMNDQAEKETNDGMRVPGDADEKKVNGTKTLASIKEEDFDFGKFTLQDIINGVDDLLPMNSSVYGLSPFSFERVIKQADSGDEPKQVQSNRDNEGEKNPPINGSNVESMEEETPSKLTTVTKKWVRGKLVDVAEGA</sequence>
<dbReference type="Pfam" id="PF07460">
    <property type="entry name" value="NUMOD3"/>
    <property type="match status" value="1"/>
</dbReference>
<dbReference type="InterPro" id="IPR003611">
    <property type="entry name" value="NUMOD3"/>
</dbReference>
<comment type="caution">
    <text evidence="4">The sequence shown here is derived from an EMBL/GenBank/DDBJ whole genome shotgun (WGS) entry which is preliminary data.</text>
</comment>
<keyword evidence="1" id="KW-0175">Coiled coil</keyword>
<feature type="region of interest" description="Disordered" evidence="2">
    <location>
        <begin position="361"/>
        <end position="380"/>
    </location>
</feature>
<evidence type="ECO:0000313" key="5">
    <source>
        <dbReference type="Proteomes" id="UP000796880"/>
    </source>
</evidence>
<dbReference type="OrthoDB" id="1935413at2759"/>
<accession>A0A8K0MNA2</accession>
<gene>
    <name evidence="4" type="ORF">FNV43_RR08039</name>
</gene>
<name>A0A8K0MNA2_9ROSA</name>
<proteinExistence type="predicted"/>
<feature type="region of interest" description="Disordered" evidence="2">
    <location>
        <begin position="198"/>
        <end position="260"/>
    </location>
</feature>